<accession>A0A7Y9NQ90</accession>
<dbReference type="EMBL" id="JACCCV010000002">
    <property type="protein sequence ID" value="NYF53554.1"/>
    <property type="molecule type" value="Genomic_DNA"/>
</dbReference>
<keyword evidence="1" id="KW-0472">Membrane</keyword>
<dbReference type="Pfam" id="PF04892">
    <property type="entry name" value="VanZ"/>
    <property type="match status" value="1"/>
</dbReference>
<evidence type="ECO:0000313" key="4">
    <source>
        <dbReference type="Proteomes" id="UP000534186"/>
    </source>
</evidence>
<feature type="domain" description="VanZ-like" evidence="2">
    <location>
        <begin position="39"/>
        <end position="138"/>
    </location>
</feature>
<evidence type="ECO:0000259" key="2">
    <source>
        <dbReference type="Pfam" id="PF04892"/>
    </source>
</evidence>
<keyword evidence="1" id="KW-1133">Transmembrane helix</keyword>
<feature type="transmembrane region" description="Helical" evidence="1">
    <location>
        <begin position="117"/>
        <end position="140"/>
    </location>
</feature>
<evidence type="ECO:0000313" key="3">
    <source>
        <dbReference type="EMBL" id="NYF53554.1"/>
    </source>
</evidence>
<gene>
    <name evidence="3" type="ORF">HDF12_003953</name>
</gene>
<dbReference type="NCBIfam" id="NF037970">
    <property type="entry name" value="vanZ_1"/>
    <property type="match status" value="1"/>
</dbReference>
<reference evidence="3 4" key="1">
    <citation type="submission" date="2020-07" db="EMBL/GenBank/DDBJ databases">
        <title>Genomic Encyclopedia of Type Strains, Phase IV (KMG-V): Genome sequencing to study the core and pangenomes of soil and plant-associated prokaryotes.</title>
        <authorList>
            <person name="Whitman W."/>
        </authorList>
    </citation>
    <scope>NUCLEOTIDE SEQUENCE [LARGE SCALE GENOMIC DNA]</scope>
    <source>
        <strain evidence="3 4">M8UP30</strain>
    </source>
</reference>
<name>A0A7Y9NQ90_9BACT</name>
<keyword evidence="1" id="KW-0812">Transmembrane</keyword>
<dbReference type="AlphaFoldDB" id="A0A7Y9NQ90"/>
<evidence type="ECO:0000256" key="1">
    <source>
        <dbReference type="SAM" id="Phobius"/>
    </source>
</evidence>
<dbReference type="InterPro" id="IPR006976">
    <property type="entry name" value="VanZ-like"/>
</dbReference>
<organism evidence="3 4">
    <name type="scientific">Tunturiibacter lichenicola</name>
    <dbReference type="NCBI Taxonomy" id="2051959"/>
    <lineage>
        <taxon>Bacteria</taxon>
        <taxon>Pseudomonadati</taxon>
        <taxon>Acidobacteriota</taxon>
        <taxon>Terriglobia</taxon>
        <taxon>Terriglobales</taxon>
        <taxon>Acidobacteriaceae</taxon>
        <taxon>Tunturiibacter</taxon>
    </lineage>
</organism>
<proteinExistence type="predicted"/>
<comment type="caution">
    <text evidence="3">The sequence shown here is derived from an EMBL/GenBank/DDBJ whole genome shotgun (WGS) entry which is preliminary data.</text>
</comment>
<sequence>MDWLPAALSVAVIVAESTATMSAENTSRWLYPLWARLFGPISTAHWAEVHHLIRKTGHFVGYGGVSVAFLYGWLRTLHRRRGSYRPIWLRAAFLAVSCTLLIAILDEYHQSFLPSRTSSPIDVCIDLCGAIAAQLLLLTWSRSWRRQDSLSDRISTAT</sequence>
<dbReference type="Proteomes" id="UP000534186">
    <property type="component" value="Unassembled WGS sequence"/>
</dbReference>
<feature type="transmembrane region" description="Helical" evidence="1">
    <location>
        <begin position="59"/>
        <end position="75"/>
    </location>
</feature>
<protein>
    <submittedName>
        <fullName evidence="3">VanZ family protein</fullName>
    </submittedName>
</protein>
<feature type="transmembrane region" description="Helical" evidence="1">
    <location>
        <begin position="87"/>
        <end position="105"/>
    </location>
</feature>